<comment type="caution">
    <text evidence="1">The sequence shown here is derived from an EMBL/GenBank/DDBJ whole genome shotgun (WGS) entry which is preliminary data.</text>
</comment>
<dbReference type="AlphaFoldDB" id="A0A498HYV0"/>
<name>A0A498HYV0_MALDO</name>
<protein>
    <submittedName>
        <fullName evidence="1">Uncharacterized protein</fullName>
    </submittedName>
</protein>
<dbReference type="EMBL" id="RDQH01000341">
    <property type="protein sequence ID" value="RXH75324.1"/>
    <property type="molecule type" value="Genomic_DNA"/>
</dbReference>
<proteinExistence type="predicted"/>
<evidence type="ECO:0000313" key="1">
    <source>
        <dbReference type="EMBL" id="RXH75324.1"/>
    </source>
</evidence>
<gene>
    <name evidence="1" type="ORF">DVH24_030045</name>
</gene>
<sequence>MVTVAAQCVLCKPQFCPPFGATASCSPRRLSIQDYRSAVVFLMVEQSQTCPLSIANPPPSQLNLCYNFASLNKGKQAHQKIIECGLDQNPFLVTKKQSKCMQIVMS</sequence>
<reference evidence="1 2" key="1">
    <citation type="submission" date="2018-10" db="EMBL/GenBank/DDBJ databases">
        <title>A high-quality apple genome assembly.</title>
        <authorList>
            <person name="Hu J."/>
        </authorList>
    </citation>
    <scope>NUCLEOTIDE SEQUENCE [LARGE SCALE GENOMIC DNA]</scope>
    <source>
        <strain evidence="2">cv. HFTH1</strain>
        <tissue evidence="1">Young leaf</tissue>
    </source>
</reference>
<organism evidence="1 2">
    <name type="scientific">Malus domestica</name>
    <name type="common">Apple</name>
    <name type="synonym">Pyrus malus</name>
    <dbReference type="NCBI Taxonomy" id="3750"/>
    <lineage>
        <taxon>Eukaryota</taxon>
        <taxon>Viridiplantae</taxon>
        <taxon>Streptophyta</taxon>
        <taxon>Embryophyta</taxon>
        <taxon>Tracheophyta</taxon>
        <taxon>Spermatophyta</taxon>
        <taxon>Magnoliopsida</taxon>
        <taxon>eudicotyledons</taxon>
        <taxon>Gunneridae</taxon>
        <taxon>Pentapetalae</taxon>
        <taxon>rosids</taxon>
        <taxon>fabids</taxon>
        <taxon>Rosales</taxon>
        <taxon>Rosaceae</taxon>
        <taxon>Amygdaloideae</taxon>
        <taxon>Maleae</taxon>
        <taxon>Malus</taxon>
    </lineage>
</organism>
<evidence type="ECO:0000313" key="2">
    <source>
        <dbReference type="Proteomes" id="UP000290289"/>
    </source>
</evidence>
<keyword evidence="2" id="KW-1185">Reference proteome</keyword>
<accession>A0A498HYV0</accession>
<dbReference type="Proteomes" id="UP000290289">
    <property type="component" value="Chromosome 15"/>
</dbReference>